<keyword evidence="1" id="KW-0812">Transmembrane</keyword>
<dbReference type="EMBL" id="FLQS01000038">
    <property type="protein sequence ID" value="SBS77443.1"/>
    <property type="molecule type" value="Genomic_DNA"/>
</dbReference>
<feature type="transmembrane region" description="Helical" evidence="1">
    <location>
        <begin position="29"/>
        <end position="50"/>
    </location>
</feature>
<evidence type="ECO:0000313" key="2">
    <source>
        <dbReference type="EMBL" id="SBS77443.1"/>
    </source>
</evidence>
<reference evidence="2" key="1">
    <citation type="submission" date="2016-03" db="EMBL/GenBank/DDBJ databases">
        <authorList>
            <person name="Ploux O."/>
        </authorList>
    </citation>
    <scope>NUCLEOTIDE SEQUENCE</scope>
    <source>
        <strain evidence="2">UC10</strain>
    </source>
</reference>
<gene>
    <name evidence="2" type="ORF">MHPYR_430032</name>
</gene>
<organism evidence="2">
    <name type="scientific">uncultured Mycobacterium sp</name>
    <dbReference type="NCBI Taxonomy" id="171292"/>
    <lineage>
        <taxon>Bacteria</taxon>
        <taxon>Bacillati</taxon>
        <taxon>Actinomycetota</taxon>
        <taxon>Actinomycetes</taxon>
        <taxon>Mycobacteriales</taxon>
        <taxon>Mycobacteriaceae</taxon>
        <taxon>Mycobacterium</taxon>
        <taxon>environmental samples</taxon>
    </lineage>
</organism>
<accession>A0A1Y5PFN3</accession>
<name>A0A1Y5PFN3_9MYCO</name>
<sequence>MNESSKQSSADNSRVLASINKILDYEMTLAEWVGLAAMLSAPYLVVGVVWSTIHADDWNVLWFLRSTLTWPWLMFSGVLCLT</sequence>
<feature type="transmembrane region" description="Helical" evidence="1">
    <location>
        <begin position="62"/>
        <end position="81"/>
    </location>
</feature>
<evidence type="ECO:0000256" key="1">
    <source>
        <dbReference type="SAM" id="Phobius"/>
    </source>
</evidence>
<dbReference type="AlphaFoldDB" id="A0A1Y5PFN3"/>
<proteinExistence type="predicted"/>
<protein>
    <submittedName>
        <fullName evidence="2">Uncharacterized protein</fullName>
    </submittedName>
</protein>
<keyword evidence="1" id="KW-1133">Transmembrane helix</keyword>
<keyword evidence="1" id="KW-0472">Membrane</keyword>